<dbReference type="GO" id="GO:0005509">
    <property type="term" value="F:calcium ion binding"/>
    <property type="evidence" value="ECO:0007669"/>
    <property type="project" value="InterPro"/>
</dbReference>
<dbReference type="PROSITE" id="PS50825">
    <property type="entry name" value="HYR"/>
    <property type="match status" value="2"/>
</dbReference>
<feature type="domain" description="HYR" evidence="3">
    <location>
        <begin position="691"/>
        <end position="773"/>
    </location>
</feature>
<dbReference type="InterPro" id="IPR026444">
    <property type="entry name" value="Secre_tail"/>
</dbReference>
<feature type="domain" description="HYR" evidence="3">
    <location>
        <begin position="354"/>
        <end position="443"/>
    </location>
</feature>
<dbReference type="NCBIfam" id="TIGR04183">
    <property type="entry name" value="Por_Secre_tail"/>
    <property type="match status" value="1"/>
</dbReference>
<dbReference type="Pfam" id="PF02494">
    <property type="entry name" value="HYR"/>
    <property type="match status" value="2"/>
</dbReference>
<accession>A0A2G0CB86</accession>
<keyword evidence="5" id="KW-1185">Reference proteome</keyword>
<protein>
    <recommendedName>
        <fullName evidence="3">HYR domain-containing protein</fullName>
    </recommendedName>
</protein>
<reference evidence="4 5" key="1">
    <citation type="submission" date="2017-10" db="EMBL/GenBank/DDBJ databases">
        <title>The draft genome sequence of Lewinella marina KCTC 32374.</title>
        <authorList>
            <person name="Wang K."/>
        </authorList>
    </citation>
    <scope>NUCLEOTIDE SEQUENCE [LARGE SCALE GENOMIC DNA]</scope>
    <source>
        <strain evidence="4 5">MKG-38</strain>
    </source>
</reference>
<evidence type="ECO:0000259" key="3">
    <source>
        <dbReference type="PROSITE" id="PS50825"/>
    </source>
</evidence>
<dbReference type="PANTHER" id="PTHR24273:SF32">
    <property type="entry name" value="HYALIN"/>
    <property type="match status" value="1"/>
</dbReference>
<evidence type="ECO:0000256" key="2">
    <source>
        <dbReference type="SAM" id="SignalP"/>
    </source>
</evidence>
<dbReference type="Proteomes" id="UP000226437">
    <property type="component" value="Unassembled WGS sequence"/>
</dbReference>
<evidence type="ECO:0000313" key="4">
    <source>
        <dbReference type="EMBL" id="PHK97226.1"/>
    </source>
</evidence>
<sequence>MKCFTTLVLLLISLALSAQAGTIRVVAPCFGPDTVNFSYDATVDGRNQYIDDDGDPTTNSSLRIAYNPLLMRWEIRVINDAQFVFYATGTNSFAPDPPSSLAATYHGTNLCPPPLDTPVSVTGTGTQDTAGPDPCSAAGGDDDNDGVCNEVDACPGFDDKLDRDGDGVPDGCDPTFDGVAVTSDCFGGITLDFVQTGTDNTGRNIYTNALQGIEIAFNDASNLWEIRVVSDPTTVFYTNDIATLPNPPNSDISPYTPVGLCSQPATVEGGGTQNYNCSITCPENITLSAELNLCAAVVTFPAPTYSDACEIVNLTQTEGLASGSSFSVGTTTNTFMADFGNGPVLFCSFTVTVLDTQPPAVACASVNGNRHNDPGSCTYTAQGTEFDPAATDNCTVSSLTNDYNNASTLAGETFPVGTTQVNWTAIDSAGNPAGCSIDIVITDNESPVLVCQNATFGLGSTGSFALDQATIERDIFATATDNCGLQPSVVVIGPTQFTCDDVGDHQVQFIKGDINGNADTCLVTITITDPFGVCNQPPTAVCQPLIVSADGDCSDSSTLAADFDGGSSDPNGDVLTFAVAPVGPYGLGTTDVILTVSDGQLSSQCVTTITVVDDTAPALSCPPPLAVQCAEDVPPADSTAPTATDNCSSAIVTFVGDSVVVSGSATTIFRTYRATDDAGNQNTCQQLITVADTQSPSFTFCPADVTVACREMLPPVDSPTAMDNCDNAVEIIYQGATRDDSCGDGSYTLTRSWTATDDSGNSSTCQQIITVSTELSDPCFTLALELTYDPANNTTHFDWTLCRKQVTCQELISVNFSLPCNLPATGVSGASTNQPLATSGVVGQRTKCATYALEFKNLKRGGSNNPQPSCTSFSYTLAGDQREYSTTVIPKAGSEQNLGFTSVGAACSCLATPSVTPQAITSGLPTQPGITPLSAVEQVRLQAYPNPTQTDVTIEFVLKESGSATLEVYNLAGMRVARLYDGVTTGGEPQRRTFKRQDLPAGTYVYRLQTASGRYQGKVVLLQ</sequence>
<dbReference type="Gene3D" id="4.10.1080.10">
    <property type="entry name" value="TSP type-3 repeat"/>
    <property type="match status" value="1"/>
</dbReference>
<dbReference type="SUPFAM" id="SSF103647">
    <property type="entry name" value="TSP type-3 repeat"/>
    <property type="match status" value="1"/>
</dbReference>
<dbReference type="Pfam" id="PF18962">
    <property type="entry name" value="Por_Secre_tail"/>
    <property type="match status" value="1"/>
</dbReference>
<keyword evidence="1" id="KW-0677">Repeat</keyword>
<dbReference type="RefSeq" id="WP_099107737.1">
    <property type="nucleotide sequence ID" value="NZ_JAATJF010000006.1"/>
</dbReference>
<proteinExistence type="predicted"/>
<organism evidence="4 5">
    <name type="scientific">Neolewinella marina</name>
    <dbReference type="NCBI Taxonomy" id="438751"/>
    <lineage>
        <taxon>Bacteria</taxon>
        <taxon>Pseudomonadati</taxon>
        <taxon>Bacteroidota</taxon>
        <taxon>Saprospiria</taxon>
        <taxon>Saprospirales</taxon>
        <taxon>Lewinellaceae</taxon>
        <taxon>Neolewinella</taxon>
    </lineage>
</organism>
<evidence type="ECO:0000313" key="5">
    <source>
        <dbReference type="Proteomes" id="UP000226437"/>
    </source>
</evidence>
<dbReference type="InterPro" id="IPR057078">
    <property type="entry name" value="HYR-4C"/>
</dbReference>
<keyword evidence="2" id="KW-0732">Signal</keyword>
<dbReference type="EMBL" id="PDLO01000010">
    <property type="protein sequence ID" value="PHK97226.1"/>
    <property type="molecule type" value="Genomic_DNA"/>
</dbReference>
<dbReference type="Pfam" id="PF23237">
    <property type="entry name" value="HYR_4C"/>
    <property type="match status" value="1"/>
</dbReference>
<comment type="caution">
    <text evidence="4">The sequence shown here is derived from an EMBL/GenBank/DDBJ whole genome shotgun (WGS) entry which is preliminary data.</text>
</comment>
<feature type="signal peptide" evidence="2">
    <location>
        <begin position="1"/>
        <end position="20"/>
    </location>
</feature>
<dbReference type="InterPro" id="IPR028974">
    <property type="entry name" value="TSP_type-3_rpt"/>
</dbReference>
<dbReference type="OrthoDB" id="1121493at2"/>
<dbReference type="AlphaFoldDB" id="A0A2G0CB86"/>
<gene>
    <name evidence="4" type="ORF">CGL56_16735</name>
</gene>
<dbReference type="InterPro" id="IPR013783">
    <property type="entry name" value="Ig-like_fold"/>
</dbReference>
<feature type="chain" id="PRO_5013766823" description="HYR domain-containing protein" evidence="2">
    <location>
        <begin position="21"/>
        <end position="1023"/>
    </location>
</feature>
<dbReference type="PANTHER" id="PTHR24273">
    <property type="entry name" value="FI04643P-RELATED"/>
    <property type="match status" value="1"/>
</dbReference>
<dbReference type="Gene3D" id="2.60.40.10">
    <property type="entry name" value="Immunoglobulins"/>
    <property type="match status" value="1"/>
</dbReference>
<dbReference type="InterPro" id="IPR003410">
    <property type="entry name" value="HYR_dom"/>
</dbReference>
<evidence type="ECO:0000256" key="1">
    <source>
        <dbReference type="ARBA" id="ARBA00022737"/>
    </source>
</evidence>
<name>A0A2G0CB86_9BACT</name>